<gene>
    <name evidence="2" type="ORF">AB3U87_08530</name>
</gene>
<keyword evidence="1" id="KW-0812">Transmembrane</keyword>
<dbReference type="EMBL" id="JBGCUC010000006">
    <property type="protein sequence ID" value="MFG6076407.1"/>
    <property type="molecule type" value="Genomic_DNA"/>
</dbReference>
<proteinExistence type="predicted"/>
<organism evidence="2 3">
    <name type="scientific">Erwinia plantamica</name>
    <dbReference type="NCBI Taxonomy" id="3237104"/>
    <lineage>
        <taxon>Bacteria</taxon>
        <taxon>Pseudomonadati</taxon>
        <taxon>Pseudomonadota</taxon>
        <taxon>Gammaproteobacteria</taxon>
        <taxon>Enterobacterales</taxon>
        <taxon>Erwiniaceae</taxon>
        <taxon>Erwinia</taxon>
    </lineage>
</organism>
<evidence type="ECO:0000313" key="3">
    <source>
        <dbReference type="Proteomes" id="UP001605250"/>
    </source>
</evidence>
<evidence type="ECO:0000256" key="1">
    <source>
        <dbReference type="SAM" id="Phobius"/>
    </source>
</evidence>
<dbReference type="RefSeq" id="WP_301729851.1">
    <property type="nucleotide sequence ID" value="NZ_JBGCUC010000006.1"/>
</dbReference>
<dbReference type="Proteomes" id="UP001605250">
    <property type="component" value="Unassembled WGS sequence"/>
</dbReference>
<accession>A0ABW7CMN9</accession>
<reference evidence="2 3" key="1">
    <citation type="submission" date="2024-07" db="EMBL/GenBank/DDBJ databases">
        <title>Novel bacterial strain Erwinia sp. OPT-41 promoting growth of various crops.</title>
        <authorList>
            <person name="Egorshina A."/>
            <person name="Lukyantsev M.A."/>
            <person name="Golubev S.N."/>
            <person name="Muratova A.Y."/>
            <person name="Bulygina E.A."/>
        </authorList>
    </citation>
    <scope>NUCLEOTIDE SEQUENCE [LARGE SCALE GENOMIC DNA]</scope>
    <source>
        <strain evidence="2 3">OPT-41</strain>
    </source>
</reference>
<keyword evidence="1" id="KW-0472">Membrane</keyword>
<evidence type="ECO:0008006" key="4">
    <source>
        <dbReference type="Google" id="ProtNLM"/>
    </source>
</evidence>
<sequence>MQVKIAKLESDVDNIKNHISDIRTDLREMRYDIDKLNINLRLEMKSDFRLMFAVLITSVLGLAALMAKGFYWF</sequence>
<name>A0ABW7CMN9_9GAMM</name>
<keyword evidence="3" id="KW-1185">Reference proteome</keyword>
<evidence type="ECO:0000313" key="2">
    <source>
        <dbReference type="EMBL" id="MFG6076407.1"/>
    </source>
</evidence>
<protein>
    <recommendedName>
        <fullName evidence="4">Hemolysin XhlA</fullName>
    </recommendedName>
</protein>
<keyword evidence="1" id="KW-1133">Transmembrane helix</keyword>
<feature type="transmembrane region" description="Helical" evidence="1">
    <location>
        <begin position="50"/>
        <end position="71"/>
    </location>
</feature>
<comment type="caution">
    <text evidence="2">The sequence shown here is derived from an EMBL/GenBank/DDBJ whole genome shotgun (WGS) entry which is preliminary data.</text>
</comment>